<organism evidence="1 2">
    <name type="scientific">Acidaminobacter hydrogenoformans DSM 2784</name>
    <dbReference type="NCBI Taxonomy" id="1120920"/>
    <lineage>
        <taxon>Bacteria</taxon>
        <taxon>Bacillati</taxon>
        <taxon>Bacillota</taxon>
        <taxon>Clostridia</taxon>
        <taxon>Peptostreptococcales</taxon>
        <taxon>Acidaminobacteraceae</taxon>
        <taxon>Acidaminobacter</taxon>
    </lineage>
</organism>
<dbReference type="EMBL" id="FMWL01000002">
    <property type="protein sequence ID" value="SCZ76811.1"/>
    <property type="molecule type" value="Genomic_DNA"/>
</dbReference>
<dbReference type="RefSeq" id="WP_092589235.1">
    <property type="nucleotide sequence ID" value="NZ_FMWL01000002.1"/>
</dbReference>
<evidence type="ECO:0000313" key="2">
    <source>
        <dbReference type="Proteomes" id="UP000199208"/>
    </source>
</evidence>
<keyword evidence="2" id="KW-1185">Reference proteome</keyword>
<name>A0A1G5RTP0_9FIRM</name>
<dbReference type="Proteomes" id="UP000199208">
    <property type="component" value="Unassembled WGS sequence"/>
</dbReference>
<proteinExistence type="predicted"/>
<reference evidence="1 2" key="1">
    <citation type="submission" date="2016-10" db="EMBL/GenBank/DDBJ databases">
        <authorList>
            <person name="de Groot N.N."/>
        </authorList>
    </citation>
    <scope>NUCLEOTIDE SEQUENCE [LARGE SCALE GENOMIC DNA]</scope>
    <source>
        <strain evidence="1 2">DSM 2784</strain>
    </source>
</reference>
<gene>
    <name evidence="1" type="ORF">SAMN03080599_00419</name>
</gene>
<sequence>MQRLKKNDLVVKSPGLQIRERIQLDYGDLKTFAKKIDMSESSVDQYLTHKNLGSSTFKIRLTRELGQDFRNLYKSDQAQVEELIDRYMIELCSYDRLCELQMSEVLHELAKSCNAVPIFMAKVYYGLSLYRDACGENEKALAYLNRGLLCLNELDLKADDFELKAMLLARMIWIERKTSTKEKLLRDLNSFSICSGSVNDPERRSELILLAGRALLVSGEASAARRYFNQAEDAALSEASKGRAKLYSALTAGDIQACHVELETAERLLRGNDAMVPELLLTRAKLSEHEDAGRETLNYLQMALERCGRHLTAHSAELSALWFMKLLDEVQDEAEYDKLFTAHVLHMASELRKGYKYAREHLNEACACLDQRALSARGSLDLLKALGKVQHPQSYHPTIAPSYYQLLGKLAAEAFGHDLPDALIDEFFEEDSTSE</sequence>
<accession>A0A1G5RTP0</accession>
<dbReference type="AlphaFoldDB" id="A0A1G5RTP0"/>
<protein>
    <submittedName>
        <fullName evidence="1">Uncharacterized protein</fullName>
    </submittedName>
</protein>
<dbReference type="STRING" id="1120920.SAMN03080599_00419"/>
<evidence type="ECO:0000313" key="1">
    <source>
        <dbReference type="EMBL" id="SCZ76811.1"/>
    </source>
</evidence>